<organism evidence="12 13">
    <name type="scientific">Sulfitobacter albidus</name>
    <dbReference type="NCBI Taxonomy" id="2829501"/>
    <lineage>
        <taxon>Bacteria</taxon>
        <taxon>Pseudomonadati</taxon>
        <taxon>Pseudomonadota</taxon>
        <taxon>Alphaproteobacteria</taxon>
        <taxon>Rhodobacterales</taxon>
        <taxon>Roseobacteraceae</taxon>
        <taxon>Sulfitobacter</taxon>
    </lineage>
</organism>
<evidence type="ECO:0000256" key="10">
    <source>
        <dbReference type="RuleBase" id="RU362081"/>
    </source>
</evidence>
<evidence type="ECO:0000256" key="9">
    <source>
        <dbReference type="ARBA" id="ARBA00023136"/>
    </source>
</evidence>
<evidence type="ECO:0000256" key="5">
    <source>
        <dbReference type="ARBA" id="ARBA00022741"/>
    </source>
</evidence>
<dbReference type="CDD" id="cd00371">
    <property type="entry name" value="HMA"/>
    <property type="match status" value="1"/>
</dbReference>
<proteinExistence type="inferred from homology"/>
<dbReference type="GO" id="GO:0012505">
    <property type="term" value="C:endomembrane system"/>
    <property type="evidence" value="ECO:0007669"/>
    <property type="project" value="UniProtKB-SubCell"/>
</dbReference>
<keyword evidence="7" id="KW-1278">Translocase</keyword>
<protein>
    <submittedName>
        <fullName evidence="12">Cadmium-translocating P-type ATPase</fullName>
    </submittedName>
</protein>
<dbReference type="EMBL" id="CP073581">
    <property type="protein sequence ID" value="QUJ78068.1"/>
    <property type="molecule type" value="Genomic_DNA"/>
</dbReference>
<dbReference type="NCBIfam" id="TIGR01494">
    <property type="entry name" value="ATPase_P-type"/>
    <property type="match status" value="1"/>
</dbReference>
<dbReference type="PRINTS" id="PR00943">
    <property type="entry name" value="CUATPASE"/>
</dbReference>
<evidence type="ECO:0000256" key="6">
    <source>
        <dbReference type="ARBA" id="ARBA00022840"/>
    </source>
</evidence>
<evidence type="ECO:0000256" key="4">
    <source>
        <dbReference type="ARBA" id="ARBA00022723"/>
    </source>
</evidence>
<dbReference type="NCBIfam" id="TIGR01512">
    <property type="entry name" value="ATPase-IB2_Cd"/>
    <property type="match status" value="1"/>
</dbReference>
<dbReference type="Gene3D" id="3.30.70.100">
    <property type="match status" value="1"/>
</dbReference>
<dbReference type="InterPro" id="IPR023298">
    <property type="entry name" value="ATPase_P-typ_TM_dom_sf"/>
</dbReference>
<dbReference type="SUPFAM" id="SSF81653">
    <property type="entry name" value="Calcium ATPase, transduction domain A"/>
    <property type="match status" value="1"/>
</dbReference>
<dbReference type="Pfam" id="PF00122">
    <property type="entry name" value="E1-E2_ATPase"/>
    <property type="match status" value="1"/>
</dbReference>
<dbReference type="FunFam" id="2.70.150.10:FF:000002">
    <property type="entry name" value="Copper-transporting ATPase 1, putative"/>
    <property type="match status" value="1"/>
</dbReference>
<feature type="transmembrane region" description="Helical" evidence="10">
    <location>
        <begin position="79"/>
        <end position="100"/>
    </location>
</feature>
<dbReference type="CDD" id="cd02094">
    <property type="entry name" value="P-type_ATPase_Cu-like"/>
    <property type="match status" value="1"/>
</dbReference>
<evidence type="ECO:0000256" key="7">
    <source>
        <dbReference type="ARBA" id="ARBA00022967"/>
    </source>
</evidence>
<evidence type="ECO:0000313" key="13">
    <source>
        <dbReference type="Proteomes" id="UP000683291"/>
    </source>
</evidence>
<dbReference type="SUPFAM" id="SSF81665">
    <property type="entry name" value="Calcium ATPase, transmembrane domain M"/>
    <property type="match status" value="1"/>
</dbReference>
<dbReference type="Gene3D" id="3.40.50.1000">
    <property type="entry name" value="HAD superfamily/HAD-like"/>
    <property type="match status" value="1"/>
</dbReference>
<keyword evidence="3 10" id="KW-0812">Transmembrane</keyword>
<feature type="transmembrane region" description="Helical" evidence="10">
    <location>
        <begin position="179"/>
        <end position="198"/>
    </location>
</feature>
<evidence type="ECO:0000256" key="3">
    <source>
        <dbReference type="ARBA" id="ARBA00022692"/>
    </source>
</evidence>
<feature type="transmembrane region" description="Helical" evidence="10">
    <location>
        <begin position="332"/>
        <end position="354"/>
    </location>
</feature>
<evidence type="ECO:0000256" key="8">
    <source>
        <dbReference type="ARBA" id="ARBA00022989"/>
    </source>
</evidence>
<gene>
    <name evidence="12" type="primary">cadA</name>
    <name evidence="12" type="ORF">KDD17_14720</name>
</gene>
<dbReference type="PROSITE" id="PS50846">
    <property type="entry name" value="HMA_2"/>
    <property type="match status" value="1"/>
</dbReference>
<feature type="transmembrane region" description="Helical" evidence="10">
    <location>
        <begin position="360"/>
        <end position="383"/>
    </location>
</feature>
<dbReference type="Gene3D" id="3.40.1110.10">
    <property type="entry name" value="Calcium-transporting ATPase, cytoplasmic domain N"/>
    <property type="match status" value="1"/>
</dbReference>
<dbReference type="GO" id="GO:0005507">
    <property type="term" value="F:copper ion binding"/>
    <property type="evidence" value="ECO:0007669"/>
    <property type="project" value="TreeGrafter"/>
</dbReference>
<dbReference type="GO" id="GO:0016887">
    <property type="term" value="F:ATP hydrolysis activity"/>
    <property type="evidence" value="ECO:0007669"/>
    <property type="project" value="InterPro"/>
</dbReference>
<dbReference type="PANTHER" id="PTHR43520">
    <property type="entry name" value="ATP7, ISOFORM B"/>
    <property type="match status" value="1"/>
</dbReference>
<dbReference type="InterPro" id="IPR006121">
    <property type="entry name" value="HMA_dom"/>
</dbReference>
<dbReference type="InterPro" id="IPR023299">
    <property type="entry name" value="ATPase_P-typ_cyto_dom_N"/>
</dbReference>
<dbReference type="NCBIfam" id="TIGR01525">
    <property type="entry name" value="ATPase-IB_hvy"/>
    <property type="match status" value="1"/>
</dbReference>
<dbReference type="PROSITE" id="PS00154">
    <property type="entry name" value="ATPASE_E1_E2"/>
    <property type="match status" value="1"/>
</dbReference>
<keyword evidence="10" id="KW-1003">Cell membrane</keyword>
<dbReference type="PANTHER" id="PTHR43520:SF8">
    <property type="entry name" value="P-TYPE CU(+) TRANSPORTER"/>
    <property type="match status" value="1"/>
</dbReference>
<dbReference type="Pfam" id="PF00702">
    <property type="entry name" value="Hydrolase"/>
    <property type="match status" value="1"/>
</dbReference>
<dbReference type="GO" id="GO:0005524">
    <property type="term" value="F:ATP binding"/>
    <property type="evidence" value="ECO:0007669"/>
    <property type="project" value="UniProtKB-UniRule"/>
</dbReference>
<keyword evidence="6 10" id="KW-0067">ATP-binding</keyword>
<dbReference type="InterPro" id="IPR008250">
    <property type="entry name" value="ATPase_P-typ_transduc_dom_A_sf"/>
</dbReference>
<feature type="transmembrane region" description="Helical" evidence="10">
    <location>
        <begin position="695"/>
        <end position="717"/>
    </location>
</feature>
<dbReference type="AlphaFoldDB" id="A0A975JGJ9"/>
<feature type="transmembrane region" description="Helical" evidence="10">
    <location>
        <begin position="670"/>
        <end position="689"/>
    </location>
</feature>
<dbReference type="InterPro" id="IPR001757">
    <property type="entry name" value="P_typ_ATPase"/>
</dbReference>
<dbReference type="GO" id="GO:0055070">
    <property type="term" value="P:copper ion homeostasis"/>
    <property type="evidence" value="ECO:0007669"/>
    <property type="project" value="TreeGrafter"/>
</dbReference>
<dbReference type="Proteomes" id="UP000683291">
    <property type="component" value="Chromosome 1"/>
</dbReference>
<dbReference type="InterPro" id="IPR036412">
    <property type="entry name" value="HAD-like_sf"/>
</dbReference>
<keyword evidence="8 10" id="KW-1133">Transmembrane helix</keyword>
<feature type="transmembrane region" description="Helical" evidence="10">
    <location>
        <begin position="151"/>
        <end position="173"/>
    </location>
</feature>
<comment type="subcellular location">
    <subcellularLocation>
        <location evidence="10">Cell membrane</location>
    </subcellularLocation>
    <subcellularLocation>
        <location evidence="1">Endomembrane system</location>
        <topology evidence="1">Multi-pass membrane protein</topology>
    </subcellularLocation>
</comment>
<keyword evidence="4 10" id="KW-0479">Metal-binding</keyword>
<dbReference type="Gene3D" id="2.70.150.10">
    <property type="entry name" value="Calcium-transporting ATPase, cytoplasmic transduction domain A"/>
    <property type="match status" value="1"/>
</dbReference>
<dbReference type="GO" id="GO:0005886">
    <property type="term" value="C:plasma membrane"/>
    <property type="evidence" value="ECO:0007669"/>
    <property type="project" value="UniProtKB-SubCell"/>
</dbReference>
<dbReference type="SUPFAM" id="SSF55008">
    <property type="entry name" value="HMA, heavy metal-associated domain"/>
    <property type="match status" value="1"/>
</dbReference>
<evidence type="ECO:0000256" key="2">
    <source>
        <dbReference type="ARBA" id="ARBA00006024"/>
    </source>
</evidence>
<dbReference type="Pfam" id="PF00403">
    <property type="entry name" value="HMA"/>
    <property type="match status" value="1"/>
</dbReference>
<evidence type="ECO:0000313" key="12">
    <source>
        <dbReference type="EMBL" id="QUJ78068.1"/>
    </source>
</evidence>
<dbReference type="InterPro" id="IPR059000">
    <property type="entry name" value="ATPase_P-type_domA"/>
</dbReference>
<keyword evidence="5 10" id="KW-0547">Nucleotide-binding</keyword>
<accession>A0A975JGJ9</accession>
<dbReference type="InterPro" id="IPR018303">
    <property type="entry name" value="ATPase_P-typ_P_site"/>
</dbReference>
<feature type="domain" description="HMA" evidence="11">
    <location>
        <begin position="1"/>
        <end position="57"/>
    </location>
</feature>
<comment type="similarity">
    <text evidence="2 10">Belongs to the cation transport ATPase (P-type) (TC 3.A.3) family. Type IB subfamily.</text>
</comment>
<dbReference type="PRINTS" id="PR00119">
    <property type="entry name" value="CATATPASE"/>
</dbReference>
<sequence length="724" mass="74565">MSCGACAARAQSALDGVAGITSASVNLADASGEVVFAGPSELDAALSALRSAGYPGSVSQGYAGNAHARDAAALRRDTLMAALLGLPVLIIEMGGHLIPALHSVLTQTFGQAPLWGLQCVLTTLVLFGPGRQFFARGLPALIRRVPDMNSLVALGTGAAYGYSVLAILAPGLFPAGARAVYFESACVIVTLILLGRWLEARAKGRTGAAIERLVGLRPDTARVRIDGTWQDRPLEALAHGDTYMLRAGDRIPADGIVLEGQSDVDQSMLTGEPVPVAVAPGDAITGGAINGAGTLICRATATGQDSKLAQIIRTVQTAQATRLPIQGLVDRITLRFVPAVLVIAALTMMLWALFGPEPRLAYVLVTGVSVLIIACPCAMGLATPTSIMIGAGRGAELGVLFRSGSALQSLRGVHVVAFDKTGTLTEGAPRLDAVHVISDMEHEVAIRLIAAAAQGSSHPLSRAIVAAGPDPLAEATQTQTMPGRGILALVEGRRIILGSRLWLEERGIGCDPFDEVARDEGQSVVYAAVDGAPLALLTFSDSIKPTSQATIDALKARGLRVALLSGDTEAAATRLGRKLGIETVRGGILPEEKADAIAALKAPGEIVAFVGDGINDAPALARADVGIAIGTGTDVAIDAADVVLMSGDPGGVVTAITVSDQTLRNIRQNLFWAFGYNVALIPVAAGMLYPFAGLLLSPALAAGAMGLSSVLVLSNALRLRKLRA</sequence>
<dbReference type="KEGG" id="sual:KDD17_14720"/>
<reference evidence="12" key="1">
    <citation type="submission" date="2021-04" db="EMBL/GenBank/DDBJ databases">
        <title>Complete genome sequence for Sulfitobacter sp. strain JK7-1.</title>
        <authorList>
            <person name="Park S.-J."/>
        </authorList>
    </citation>
    <scope>NUCLEOTIDE SEQUENCE</scope>
    <source>
        <strain evidence="12">JK7-1</strain>
    </source>
</reference>
<feature type="transmembrane region" description="Helical" evidence="10">
    <location>
        <begin position="112"/>
        <end position="130"/>
    </location>
</feature>
<keyword evidence="9 10" id="KW-0472">Membrane</keyword>
<dbReference type="InterPro" id="IPR036163">
    <property type="entry name" value="HMA_dom_sf"/>
</dbReference>
<keyword evidence="13" id="KW-1185">Reference proteome</keyword>
<dbReference type="NCBIfam" id="TIGR01511">
    <property type="entry name" value="ATPase-IB1_Cu"/>
    <property type="match status" value="1"/>
</dbReference>
<dbReference type="InterPro" id="IPR023214">
    <property type="entry name" value="HAD_sf"/>
</dbReference>
<evidence type="ECO:0000256" key="1">
    <source>
        <dbReference type="ARBA" id="ARBA00004127"/>
    </source>
</evidence>
<name>A0A975JGJ9_9RHOB</name>
<dbReference type="GO" id="GO:0043682">
    <property type="term" value="F:P-type divalent copper transporter activity"/>
    <property type="evidence" value="ECO:0007669"/>
    <property type="project" value="TreeGrafter"/>
</dbReference>
<dbReference type="SUPFAM" id="SSF56784">
    <property type="entry name" value="HAD-like"/>
    <property type="match status" value="1"/>
</dbReference>
<evidence type="ECO:0000259" key="11">
    <source>
        <dbReference type="PROSITE" id="PS50846"/>
    </source>
</evidence>
<dbReference type="InterPro" id="IPR027256">
    <property type="entry name" value="P-typ_ATPase_IB"/>
</dbReference>